<dbReference type="Proteomes" id="UP000008237">
    <property type="component" value="Unassembled WGS sequence"/>
</dbReference>
<gene>
    <name evidence="10" type="ORF">EAI_14671</name>
</gene>
<feature type="transmembrane region" description="Helical" evidence="8">
    <location>
        <begin position="246"/>
        <end position="270"/>
    </location>
</feature>
<keyword evidence="2 8" id="KW-0328">Glycosyltransferase</keyword>
<dbReference type="AlphaFoldDB" id="E2C1W4"/>
<name>E2C1W4_HARSA</name>
<sequence length="658" mass="74745">MFLPKKLGTLSRLILWRLTAVVLVQTAHVPDEYWQSLEVAHRTAFGYGHLTWEWAAMIRSYTYPFLISILYRVLAVFSLDFIWLLTMLPRVFQAVLVAYADYRFYQWTKCKWMLLVLCLNWYWYYCATRTLINTVETACTTIALTIFPWKGSRVQSVKFLWIVGFLSMARPTAAVIWLPLCIYHISASTERKVALLGRYVMICCACLATSVLIDSVCYGTFVITPWRFFQANVLGGVGDVYGKQHVLWYIFAGLPVLLGLYCAPFVLAVWRILRYSVYLQRETVMLLVIGWTLTVYSLLSHKEFRFILPLLPMFIYTSSACTYRLKIRVTEFARKSILALLVCSNVVPGLYFSLIHQRGTLDAMGLLRDEISHADPSQPTDTLILAPCHAMPLYSHLHVNASVRFLTCEPNLGNSGYYVDEADRFFANPSTWLDDNYVSNKVATLPTYVITFDNVASKITEFLRSYKLIAKRVRKVCNILLKMKEPKNLCVLRYWFSWKKEKQPPSVTCFTFLRELFGILFAEGNKDEATGRHGTAAHRDADFQKHQDMDNRAPATQCEQTKRDARRVVIKGRSRFAIKTLLAHTGTMQTTGMRTAGGTGGAVAAATAGGGSSTHLVVLYVATAGLQGNALGSDEEEITLLVYVLIDVLQNKYIHPDR</sequence>
<feature type="transmembrane region" description="Helical" evidence="8">
    <location>
        <begin position="306"/>
        <end position="325"/>
    </location>
</feature>
<dbReference type="OrthoDB" id="416834at2759"/>
<evidence type="ECO:0000256" key="7">
    <source>
        <dbReference type="ARBA" id="ARBA00023136"/>
    </source>
</evidence>
<evidence type="ECO:0000313" key="11">
    <source>
        <dbReference type="Proteomes" id="UP000008237"/>
    </source>
</evidence>
<evidence type="ECO:0000256" key="5">
    <source>
        <dbReference type="ARBA" id="ARBA00022824"/>
    </source>
</evidence>
<evidence type="ECO:0000256" key="9">
    <source>
        <dbReference type="SAM" id="SignalP"/>
    </source>
</evidence>
<evidence type="ECO:0000256" key="4">
    <source>
        <dbReference type="ARBA" id="ARBA00022692"/>
    </source>
</evidence>
<dbReference type="Pfam" id="PF03901">
    <property type="entry name" value="Glyco_transf_22"/>
    <property type="match status" value="1"/>
</dbReference>
<proteinExistence type="inferred from homology"/>
<dbReference type="STRING" id="610380.E2C1W4"/>
<keyword evidence="7 8" id="KW-0472">Membrane</keyword>
<evidence type="ECO:0000256" key="3">
    <source>
        <dbReference type="ARBA" id="ARBA00022679"/>
    </source>
</evidence>
<dbReference type="GO" id="GO:0006506">
    <property type="term" value="P:GPI anchor biosynthetic process"/>
    <property type="evidence" value="ECO:0007669"/>
    <property type="project" value="TreeGrafter"/>
</dbReference>
<feature type="transmembrane region" description="Helical" evidence="8">
    <location>
        <begin position="337"/>
        <end position="354"/>
    </location>
</feature>
<dbReference type="InterPro" id="IPR005599">
    <property type="entry name" value="GPI_mannosylTrfase"/>
</dbReference>
<feature type="transmembrane region" description="Helical" evidence="8">
    <location>
        <begin position="159"/>
        <end position="178"/>
    </location>
</feature>
<feature type="transmembrane region" description="Helical" evidence="8">
    <location>
        <begin position="282"/>
        <end position="300"/>
    </location>
</feature>
<dbReference type="InParanoid" id="E2C1W4"/>
<evidence type="ECO:0000256" key="8">
    <source>
        <dbReference type="RuleBase" id="RU363075"/>
    </source>
</evidence>
<dbReference type="EC" id="2.4.1.-" evidence="8"/>
<protein>
    <recommendedName>
        <fullName evidence="8">Mannosyltransferase</fullName>
        <ecNumber evidence="8">2.4.1.-</ecNumber>
    </recommendedName>
</protein>
<organism evidence="11">
    <name type="scientific">Harpegnathos saltator</name>
    <name type="common">Jerdon's jumping ant</name>
    <dbReference type="NCBI Taxonomy" id="610380"/>
    <lineage>
        <taxon>Eukaryota</taxon>
        <taxon>Metazoa</taxon>
        <taxon>Ecdysozoa</taxon>
        <taxon>Arthropoda</taxon>
        <taxon>Hexapoda</taxon>
        <taxon>Insecta</taxon>
        <taxon>Pterygota</taxon>
        <taxon>Neoptera</taxon>
        <taxon>Endopterygota</taxon>
        <taxon>Hymenoptera</taxon>
        <taxon>Apocrita</taxon>
        <taxon>Aculeata</taxon>
        <taxon>Formicoidea</taxon>
        <taxon>Formicidae</taxon>
        <taxon>Ponerinae</taxon>
        <taxon>Ponerini</taxon>
        <taxon>Harpegnathos</taxon>
    </lineage>
</organism>
<feature type="chain" id="PRO_5003157575" description="Mannosyltransferase" evidence="9">
    <location>
        <begin position="27"/>
        <end position="658"/>
    </location>
</feature>
<reference evidence="10 11" key="1">
    <citation type="journal article" date="2010" name="Science">
        <title>Genomic comparison of the ants Camponotus floridanus and Harpegnathos saltator.</title>
        <authorList>
            <person name="Bonasio R."/>
            <person name="Zhang G."/>
            <person name="Ye C."/>
            <person name="Mutti N.S."/>
            <person name="Fang X."/>
            <person name="Qin N."/>
            <person name="Donahue G."/>
            <person name="Yang P."/>
            <person name="Li Q."/>
            <person name="Li C."/>
            <person name="Zhang P."/>
            <person name="Huang Z."/>
            <person name="Berger S.L."/>
            <person name="Reinberg D."/>
            <person name="Wang J."/>
            <person name="Liebig J."/>
        </authorList>
    </citation>
    <scope>NUCLEOTIDE SEQUENCE [LARGE SCALE GENOMIC DNA]</scope>
    <source>
        <strain evidence="10 11">R22 G/1</strain>
    </source>
</reference>
<dbReference type="GO" id="GO:0005789">
    <property type="term" value="C:endoplasmic reticulum membrane"/>
    <property type="evidence" value="ECO:0007669"/>
    <property type="project" value="UniProtKB-SubCell"/>
</dbReference>
<keyword evidence="5 8" id="KW-0256">Endoplasmic reticulum</keyword>
<keyword evidence="3 10" id="KW-0808">Transferase</keyword>
<accession>E2C1W4</accession>
<feature type="signal peptide" evidence="9">
    <location>
        <begin position="1"/>
        <end position="26"/>
    </location>
</feature>
<evidence type="ECO:0000256" key="1">
    <source>
        <dbReference type="ARBA" id="ARBA00004477"/>
    </source>
</evidence>
<feature type="transmembrane region" description="Helical" evidence="8">
    <location>
        <begin position="69"/>
        <end position="92"/>
    </location>
</feature>
<keyword evidence="6 8" id="KW-1133">Transmembrane helix</keyword>
<keyword evidence="4 8" id="KW-0812">Transmembrane</keyword>
<dbReference type="OMA" id="HEWPDYL"/>
<keyword evidence="9" id="KW-0732">Signal</keyword>
<dbReference type="PANTHER" id="PTHR22760">
    <property type="entry name" value="GLYCOSYLTRANSFERASE"/>
    <property type="match status" value="1"/>
</dbReference>
<evidence type="ECO:0000256" key="2">
    <source>
        <dbReference type="ARBA" id="ARBA00022676"/>
    </source>
</evidence>
<comment type="similarity">
    <text evidence="8">Belongs to the glycosyltransferase 22 family.</text>
</comment>
<feature type="transmembrane region" description="Helical" evidence="8">
    <location>
        <begin position="104"/>
        <end position="124"/>
    </location>
</feature>
<dbReference type="GO" id="GO:0000026">
    <property type="term" value="F:alpha-1,2-mannosyltransferase activity"/>
    <property type="evidence" value="ECO:0007669"/>
    <property type="project" value="TreeGrafter"/>
</dbReference>
<dbReference type="PANTHER" id="PTHR22760:SF4">
    <property type="entry name" value="GPI MANNOSYLTRANSFERASE 3"/>
    <property type="match status" value="1"/>
</dbReference>
<evidence type="ECO:0000256" key="6">
    <source>
        <dbReference type="ARBA" id="ARBA00022989"/>
    </source>
</evidence>
<dbReference type="FunCoup" id="E2C1W4">
    <property type="interactions" value="1841"/>
</dbReference>
<keyword evidence="11" id="KW-1185">Reference proteome</keyword>
<dbReference type="EMBL" id="GL452008">
    <property type="protein sequence ID" value="EFN78076.1"/>
    <property type="molecule type" value="Genomic_DNA"/>
</dbReference>
<comment type="subcellular location">
    <subcellularLocation>
        <location evidence="1 8">Endoplasmic reticulum membrane</location>
        <topology evidence="1 8">Multi-pass membrane protein</topology>
    </subcellularLocation>
</comment>
<feature type="transmembrane region" description="Helical" evidence="8">
    <location>
        <begin position="199"/>
        <end position="226"/>
    </location>
</feature>
<evidence type="ECO:0000313" key="10">
    <source>
        <dbReference type="EMBL" id="EFN78076.1"/>
    </source>
</evidence>